<dbReference type="EMBL" id="WTYZ01000001">
    <property type="protein sequence ID" value="MXO83073.1"/>
    <property type="molecule type" value="Genomic_DNA"/>
</dbReference>
<comment type="caution">
    <text evidence="1">The sequence shown here is derived from an EMBL/GenBank/DDBJ whole genome shotgun (WGS) entry which is preliminary data.</text>
</comment>
<reference evidence="1 2" key="1">
    <citation type="submission" date="2019-12" db="EMBL/GenBank/DDBJ databases">
        <title>Genomic-based taxomic classification of the family Erythrobacteraceae.</title>
        <authorList>
            <person name="Xu L."/>
        </authorList>
    </citation>
    <scope>NUCLEOTIDE SEQUENCE [LARGE SCALE GENOMIC DNA]</scope>
    <source>
        <strain evidence="1 2">KCTC 42006</strain>
    </source>
</reference>
<evidence type="ECO:0000313" key="2">
    <source>
        <dbReference type="Proteomes" id="UP000460290"/>
    </source>
</evidence>
<keyword evidence="2" id="KW-1185">Reference proteome</keyword>
<proteinExistence type="predicted"/>
<evidence type="ECO:0000313" key="1">
    <source>
        <dbReference type="EMBL" id="MXO83073.1"/>
    </source>
</evidence>
<name>A0A844Z817_9SPHN</name>
<dbReference type="InterPro" id="IPR024524">
    <property type="entry name" value="DUF3800"/>
</dbReference>
<organism evidence="1 2">
    <name type="scientific">Pontixanthobacter aestiaquae</name>
    <dbReference type="NCBI Taxonomy" id="1509367"/>
    <lineage>
        <taxon>Bacteria</taxon>
        <taxon>Pseudomonadati</taxon>
        <taxon>Pseudomonadota</taxon>
        <taxon>Alphaproteobacteria</taxon>
        <taxon>Sphingomonadales</taxon>
        <taxon>Erythrobacteraceae</taxon>
        <taxon>Pontixanthobacter</taxon>
    </lineage>
</organism>
<protein>
    <submittedName>
        <fullName evidence="1">DUF3800 domain-containing protein</fullName>
    </submittedName>
</protein>
<accession>A0A844Z817</accession>
<gene>
    <name evidence="1" type="ORF">GRI35_06800</name>
</gene>
<sequence length="276" mass="31433">MRVAELYFDESGSHQGSRYLTVAGFWFESAQAVRFARDWEKILDRFGLQYAHMTDCALGFGQYKNMSLEDRIKSGSLLIENIKRRTRFGFSVTIEPSRYLEVMADVPGAPSPYTQCLMTLFHQISRFVRANNFDGQIRCLFEAGHESAAEANRYFDAISLHGADWTDAVRYGGHEFVDKRDALPLQAADMLAWQVRHFFERKAKGHDKPRKDLVALTRPLDMSAEFVGSSLEALRDFLLELEPIVRSGDNLSALAKGAEIFDRYGLSYSPPPKRKI</sequence>
<dbReference type="RefSeq" id="WP_160613457.1">
    <property type="nucleotide sequence ID" value="NZ_JAUFQM010000001.1"/>
</dbReference>
<dbReference type="Pfam" id="PF12686">
    <property type="entry name" value="DUF3800"/>
    <property type="match status" value="1"/>
</dbReference>
<dbReference type="Proteomes" id="UP000460290">
    <property type="component" value="Unassembled WGS sequence"/>
</dbReference>
<dbReference type="OrthoDB" id="7595147at2"/>
<dbReference type="AlphaFoldDB" id="A0A844Z817"/>